<dbReference type="GO" id="GO:0003964">
    <property type="term" value="F:RNA-directed DNA polymerase activity"/>
    <property type="evidence" value="ECO:0007669"/>
    <property type="project" value="UniProtKB-KW"/>
</dbReference>
<dbReference type="GO" id="GO:0004519">
    <property type="term" value="F:endonuclease activity"/>
    <property type="evidence" value="ECO:0007669"/>
    <property type="project" value="UniProtKB-KW"/>
</dbReference>
<dbReference type="AlphaFoldDB" id="A0A9W6XK96"/>
<dbReference type="FunFam" id="3.30.70.270:FF:000020">
    <property type="entry name" value="Transposon Tf2-6 polyprotein-like Protein"/>
    <property type="match status" value="1"/>
</dbReference>
<dbReference type="OrthoDB" id="123497at2759"/>
<dbReference type="Proteomes" id="UP001165121">
    <property type="component" value="Unassembled WGS sequence"/>
</dbReference>
<evidence type="ECO:0000313" key="3">
    <source>
        <dbReference type="EMBL" id="GMF40356.1"/>
    </source>
</evidence>
<dbReference type="Gene3D" id="3.30.70.270">
    <property type="match status" value="2"/>
</dbReference>
<dbReference type="CDD" id="cd09274">
    <property type="entry name" value="RNase_HI_RT_Ty3"/>
    <property type="match status" value="1"/>
</dbReference>
<dbReference type="InterPro" id="IPR050951">
    <property type="entry name" value="Retrovirus_Pol_polyprotein"/>
</dbReference>
<dbReference type="Gene3D" id="1.10.340.70">
    <property type="match status" value="1"/>
</dbReference>
<comment type="caution">
    <text evidence="3">The sequence shown here is derived from an EMBL/GenBank/DDBJ whole genome shotgun (WGS) entry which is preliminary data.</text>
</comment>
<dbReference type="InterPro" id="IPR012337">
    <property type="entry name" value="RNaseH-like_sf"/>
</dbReference>
<evidence type="ECO:0000259" key="2">
    <source>
        <dbReference type="PROSITE" id="PS50994"/>
    </source>
</evidence>
<proteinExistence type="predicted"/>
<evidence type="ECO:0000256" key="1">
    <source>
        <dbReference type="ARBA" id="ARBA00023268"/>
    </source>
</evidence>
<dbReference type="GO" id="GO:0003676">
    <property type="term" value="F:nucleic acid binding"/>
    <property type="evidence" value="ECO:0007669"/>
    <property type="project" value="InterPro"/>
</dbReference>
<dbReference type="InterPro" id="IPR043128">
    <property type="entry name" value="Rev_trsase/Diguanyl_cyclase"/>
</dbReference>
<dbReference type="PANTHER" id="PTHR37984">
    <property type="entry name" value="PROTEIN CBG26694"/>
    <property type="match status" value="1"/>
</dbReference>
<sequence>MGVSSSPSCFNRLVQSIFADYGDFCKAYFDDLFVYTPMDDVDEHLAALEKVLQRCADEQRYIKIEKCVFCSPEIPWLGDFIARDGVRMDPAKSETIRDWPLPTTKRELLSFLGACVYVMRFCKGFADHVALLTDLVKDKRPRDEVHFNEQQLSAFAALKSKLAAPLVLAHPDFSQPFHVSVDASNFAVGGCLFQVADDQSERIIAYGGRNLSRAELVYPTREKEHLAALHAMRTWKVYLIVKPFFINTDHHTIKDILQQQTCSQRLALWLNELALFQPLFRWVAGTTNVVADTMSRRPEWDDCTSRAISLSALIQSIVSPTDEEPGSLFAQRVTSLDIPSLCRQHYGDDPIFGPIIRDLSSATAADTRRLRRFSLSDGLLYFQIRPDTPRRLCIPDVAEIRGGILYEEHDAPSREHSGQAKALLLLLTKYYWRGMARTVEKYVSSCEQCQHNQYVRGKPPGHLHPLEIPEGRWGDIIIAFKGPLPKTSDGHDTVMGIIDRLTKRAHFLPTRETASAEDTARLFVDFYQCLHGLPSSITSDHDVKFTSKVWKQIMHMQDTRLHLGTAFKPSTDGQAEVTVKITNEYLRHFINPHHTDWDRLLPFAEFAYNSRVHSSIGMTPFLADMGYQPRSVADGIIPASRPTRASRFVHHQQAILAEAQDAMAAAQLSWHASYIAIDPMSNFRSATPSYWTRST</sequence>
<dbReference type="SUPFAM" id="SSF53098">
    <property type="entry name" value="Ribonuclease H-like"/>
    <property type="match status" value="1"/>
</dbReference>
<keyword evidence="1" id="KW-0511">Multifunctional enzyme</keyword>
<dbReference type="Gene3D" id="3.30.420.10">
    <property type="entry name" value="Ribonuclease H-like superfamily/Ribonuclease H"/>
    <property type="match status" value="1"/>
</dbReference>
<evidence type="ECO:0000313" key="4">
    <source>
        <dbReference type="Proteomes" id="UP001165121"/>
    </source>
</evidence>
<keyword evidence="4" id="KW-1185">Reference proteome</keyword>
<feature type="domain" description="Integrase catalytic" evidence="2">
    <location>
        <begin position="465"/>
        <end position="628"/>
    </location>
</feature>
<dbReference type="Pfam" id="PF00078">
    <property type="entry name" value="RVT_1"/>
    <property type="match status" value="1"/>
</dbReference>
<protein>
    <submittedName>
        <fullName evidence="3">Unnamed protein product</fullName>
    </submittedName>
</protein>
<dbReference type="InterPro" id="IPR036397">
    <property type="entry name" value="RNaseH_sf"/>
</dbReference>
<dbReference type="PROSITE" id="PS50994">
    <property type="entry name" value="INTEGRASE"/>
    <property type="match status" value="1"/>
</dbReference>
<dbReference type="InterPro" id="IPR000477">
    <property type="entry name" value="RT_dom"/>
</dbReference>
<dbReference type="GO" id="GO:0016787">
    <property type="term" value="F:hydrolase activity"/>
    <property type="evidence" value="ECO:0007669"/>
    <property type="project" value="UniProtKB-KW"/>
</dbReference>
<dbReference type="InterPro" id="IPR041588">
    <property type="entry name" value="Integrase_H2C2"/>
</dbReference>
<dbReference type="SUPFAM" id="SSF56672">
    <property type="entry name" value="DNA/RNA polymerases"/>
    <property type="match status" value="1"/>
</dbReference>
<dbReference type="InterPro" id="IPR041577">
    <property type="entry name" value="RT_RNaseH_2"/>
</dbReference>
<dbReference type="EMBL" id="BSXT01001240">
    <property type="protein sequence ID" value="GMF40356.1"/>
    <property type="molecule type" value="Genomic_DNA"/>
</dbReference>
<dbReference type="GO" id="GO:0015074">
    <property type="term" value="P:DNA integration"/>
    <property type="evidence" value="ECO:0007669"/>
    <property type="project" value="InterPro"/>
</dbReference>
<dbReference type="PANTHER" id="PTHR37984:SF5">
    <property type="entry name" value="PROTEIN NYNRIN-LIKE"/>
    <property type="match status" value="1"/>
</dbReference>
<dbReference type="Pfam" id="PF17919">
    <property type="entry name" value="RT_RNaseH_2"/>
    <property type="match status" value="1"/>
</dbReference>
<reference evidence="3" key="1">
    <citation type="submission" date="2023-04" db="EMBL/GenBank/DDBJ databases">
        <title>Phytophthora fragariaefolia NBRC 109709.</title>
        <authorList>
            <person name="Ichikawa N."/>
            <person name="Sato H."/>
            <person name="Tonouchi N."/>
        </authorList>
    </citation>
    <scope>NUCLEOTIDE SEQUENCE</scope>
    <source>
        <strain evidence="3">NBRC 109709</strain>
    </source>
</reference>
<gene>
    <name evidence="3" type="ORF">Pfra01_001236500</name>
</gene>
<dbReference type="InterPro" id="IPR001584">
    <property type="entry name" value="Integrase_cat-core"/>
</dbReference>
<name>A0A9W6XK96_9STRA</name>
<dbReference type="InterPro" id="IPR043502">
    <property type="entry name" value="DNA/RNA_pol_sf"/>
</dbReference>
<organism evidence="3 4">
    <name type="scientific">Phytophthora fragariaefolia</name>
    <dbReference type="NCBI Taxonomy" id="1490495"/>
    <lineage>
        <taxon>Eukaryota</taxon>
        <taxon>Sar</taxon>
        <taxon>Stramenopiles</taxon>
        <taxon>Oomycota</taxon>
        <taxon>Peronosporomycetes</taxon>
        <taxon>Peronosporales</taxon>
        <taxon>Peronosporaceae</taxon>
        <taxon>Phytophthora</taxon>
    </lineage>
</organism>
<accession>A0A9W6XK96</accession>
<dbReference type="Pfam" id="PF17921">
    <property type="entry name" value="Integrase_H2C2"/>
    <property type="match status" value="1"/>
</dbReference>